<dbReference type="OrthoDB" id="199134at2759"/>
<feature type="domain" description="Sugar fermentation stimulation protein C-terminal" evidence="2">
    <location>
        <begin position="162"/>
        <end position="221"/>
    </location>
</feature>
<comment type="caution">
    <text evidence="4">The sequence shown here is derived from an EMBL/GenBank/DDBJ whole genome shotgun (WGS) entry which is preliminary data.</text>
</comment>
<evidence type="ECO:0000256" key="1">
    <source>
        <dbReference type="SAM" id="MobiDB-lite"/>
    </source>
</evidence>
<dbReference type="Gene3D" id="2.40.50.580">
    <property type="match status" value="1"/>
</dbReference>
<reference evidence="4" key="1">
    <citation type="journal article" date="2020" name="bioRxiv">
        <title>Comparative genomics of Chlamydomonas.</title>
        <authorList>
            <person name="Craig R.J."/>
            <person name="Hasan A.R."/>
            <person name="Ness R.W."/>
            <person name="Keightley P.D."/>
        </authorList>
    </citation>
    <scope>NUCLEOTIDE SEQUENCE</scope>
    <source>
        <strain evidence="4">CCAP 11/70</strain>
    </source>
</reference>
<dbReference type="InterPro" id="IPR041465">
    <property type="entry name" value="SfsA_N"/>
</dbReference>
<dbReference type="InterPro" id="IPR040452">
    <property type="entry name" value="SfsA_C"/>
</dbReference>
<dbReference type="Gene3D" id="3.40.1350.60">
    <property type="match status" value="1"/>
</dbReference>
<dbReference type="InterPro" id="IPR005224">
    <property type="entry name" value="SfsA"/>
</dbReference>
<keyword evidence="5" id="KW-1185">Reference proteome</keyword>
<feature type="domain" description="SfsA N-terminal OB" evidence="3">
    <location>
        <begin position="106"/>
        <end position="158"/>
    </location>
</feature>
<gene>
    <name evidence="4" type="ORF">HYH03_001331</name>
</gene>
<feature type="region of interest" description="Disordered" evidence="1">
    <location>
        <begin position="338"/>
        <end position="366"/>
    </location>
</feature>
<dbReference type="Pfam" id="PF17746">
    <property type="entry name" value="SfsA_N"/>
    <property type="match status" value="1"/>
</dbReference>
<feature type="region of interest" description="Disordered" evidence="1">
    <location>
        <begin position="393"/>
        <end position="449"/>
    </location>
</feature>
<dbReference type="AlphaFoldDB" id="A0A836C564"/>
<evidence type="ECO:0000313" key="5">
    <source>
        <dbReference type="Proteomes" id="UP000612055"/>
    </source>
</evidence>
<evidence type="ECO:0000259" key="3">
    <source>
        <dbReference type="Pfam" id="PF17746"/>
    </source>
</evidence>
<dbReference type="Proteomes" id="UP000612055">
    <property type="component" value="Unassembled WGS sequence"/>
</dbReference>
<feature type="compositionally biased region" description="Low complexity" evidence="1">
    <location>
        <begin position="338"/>
        <end position="349"/>
    </location>
</feature>
<feature type="compositionally biased region" description="Gly residues" evidence="1">
    <location>
        <begin position="68"/>
        <end position="81"/>
    </location>
</feature>
<dbReference type="CDD" id="cd22359">
    <property type="entry name" value="SfsA-like_bacterial"/>
    <property type="match status" value="1"/>
</dbReference>
<dbReference type="EMBL" id="JAEHOE010000003">
    <property type="protein sequence ID" value="KAG2500560.1"/>
    <property type="molecule type" value="Genomic_DNA"/>
</dbReference>
<name>A0A836C564_9CHLO</name>
<evidence type="ECO:0000313" key="4">
    <source>
        <dbReference type="EMBL" id="KAG2500560.1"/>
    </source>
</evidence>
<dbReference type="PANTHER" id="PTHR30545:SF2">
    <property type="entry name" value="SUGAR FERMENTATION STIMULATION PROTEIN A"/>
    <property type="match status" value="1"/>
</dbReference>
<feature type="compositionally biased region" description="Low complexity" evidence="1">
    <location>
        <begin position="82"/>
        <end position="99"/>
    </location>
</feature>
<protein>
    <recommendedName>
        <fullName evidence="6">Sugar fermentation stimulation protein C-terminal domain-containing protein</fullName>
    </recommendedName>
</protein>
<accession>A0A836C564</accession>
<feature type="compositionally biased region" description="Gly residues" evidence="1">
    <location>
        <begin position="409"/>
        <end position="443"/>
    </location>
</feature>
<proteinExistence type="inferred from homology"/>
<feature type="region of interest" description="Disordered" evidence="1">
    <location>
        <begin position="50"/>
        <end position="99"/>
    </location>
</feature>
<dbReference type="HAMAP" id="MF_00095">
    <property type="entry name" value="SfsA"/>
    <property type="match status" value="1"/>
</dbReference>
<dbReference type="Pfam" id="PF03749">
    <property type="entry name" value="SfsA"/>
    <property type="match status" value="2"/>
</dbReference>
<evidence type="ECO:0008006" key="6">
    <source>
        <dbReference type="Google" id="ProtNLM"/>
    </source>
</evidence>
<dbReference type="GO" id="GO:0003677">
    <property type="term" value="F:DNA binding"/>
    <property type="evidence" value="ECO:0007669"/>
    <property type="project" value="InterPro"/>
</dbReference>
<feature type="compositionally biased region" description="Gly residues" evidence="1">
    <location>
        <begin position="350"/>
        <end position="365"/>
    </location>
</feature>
<sequence>MRPPPLDSATARGSSRGDVAGPVVLHEYPTALRGRLVRRYKRFLADVLLGEGPEGAGGEPPGTAEAGGSDGSGASGGGGAAAAGAATGRSAGMDGEAPQAEAAAAVTTCHCPNTGPMTGLLDWPLAPVVLSVSSAPGRKYAHGLEMIQSCPGGAWVGVHSALANRLVGALLEGRRLPQLGEYGEVAREVPLGSHGSRVDFMLTRPNGRRVYVEVKSVTLAEPYQASTTQPTAEAGEAVATAAAPGEPAAAASHTAADPGAPRIALFPDTVSERAQRHVGDLMDAVKGGHEAACVFAIQRSDCGRFAPCVAADPAYAALVRQAAAAGVQVLALRLDLQPPGAEPGAAPGEDAGGGERGGAGGGGEEAQGAQARRACISYLGPAEVVLGYGGEGAGGEKAAGGRGKRGGRGGRGAGRAAGRAAGGEGAGGETGGGPRGRGAGSGGGKKRKR</sequence>
<organism evidence="4 5">
    <name type="scientific">Edaphochlamys debaryana</name>
    <dbReference type="NCBI Taxonomy" id="47281"/>
    <lineage>
        <taxon>Eukaryota</taxon>
        <taxon>Viridiplantae</taxon>
        <taxon>Chlorophyta</taxon>
        <taxon>core chlorophytes</taxon>
        <taxon>Chlorophyceae</taxon>
        <taxon>CS clade</taxon>
        <taxon>Chlamydomonadales</taxon>
        <taxon>Chlamydomonadales incertae sedis</taxon>
        <taxon>Edaphochlamys</taxon>
    </lineage>
</organism>
<feature type="region of interest" description="Disordered" evidence="1">
    <location>
        <begin position="1"/>
        <end position="20"/>
    </location>
</feature>
<feature type="domain" description="Sugar fermentation stimulation protein C-terminal" evidence="2">
    <location>
        <begin position="262"/>
        <end position="338"/>
    </location>
</feature>
<dbReference type="PANTHER" id="PTHR30545">
    <property type="entry name" value="SUGAR FERMENTATION STIMULATION PROTEIN A"/>
    <property type="match status" value="1"/>
</dbReference>
<evidence type="ECO:0000259" key="2">
    <source>
        <dbReference type="Pfam" id="PF03749"/>
    </source>
</evidence>